<proteinExistence type="predicted"/>
<feature type="domain" description="Metallo-beta-lactamase" evidence="1">
    <location>
        <begin position="23"/>
        <end position="217"/>
    </location>
</feature>
<name>A0ABV9NRP3_9BACI</name>
<dbReference type="SMART" id="SM00849">
    <property type="entry name" value="Lactamase_B"/>
    <property type="match status" value="1"/>
</dbReference>
<sequence length="283" mass="31884">MQELKKLSERFYYLTPVEETDRPILGAVVGDNLTLLIDAGNSEAHVRLFLDELTRSGVPAPSLAVLTHWHWDHVFGASALNRTPVISTEATKTELQRLSSYSWEDEALDERVETGEEIRFCAEAIKKEFPAERSIRIHMPEITFNDELVLDLGGITCRLVHAGGNHASDHLIVHLAEEDILFAGDITAPNLYASSWHYTPDETKQLVKKLKPFASAWNVISHWKPLSKELFIEELELLEKTASLSARAGDEAELKNLLMDEYGKPLSEEESLAAQYFMNGKKL</sequence>
<dbReference type="PANTHER" id="PTHR42951:SF4">
    <property type="entry name" value="ACYL-COENZYME A THIOESTERASE MBLAC2"/>
    <property type="match status" value="1"/>
</dbReference>
<protein>
    <submittedName>
        <fullName evidence="2">MBL fold metallo-hydrolase</fullName>
    </submittedName>
</protein>
<dbReference type="EMBL" id="JBHSGK010000001">
    <property type="protein sequence ID" value="MFC4735095.1"/>
    <property type="molecule type" value="Genomic_DNA"/>
</dbReference>
<evidence type="ECO:0000313" key="3">
    <source>
        <dbReference type="Proteomes" id="UP001595896"/>
    </source>
</evidence>
<keyword evidence="3" id="KW-1185">Reference proteome</keyword>
<dbReference type="InterPro" id="IPR036866">
    <property type="entry name" value="RibonucZ/Hydroxyglut_hydro"/>
</dbReference>
<dbReference type="Proteomes" id="UP001595896">
    <property type="component" value="Unassembled WGS sequence"/>
</dbReference>
<organism evidence="2 3">
    <name type="scientific">Bacillus daqingensis</name>
    <dbReference type="NCBI Taxonomy" id="872396"/>
    <lineage>
        <taxon>Bacteria</taxon>
        <taxon>Bacillati</taxon>
        <taxon>Bacillota</taxon>
        <taxon>Bacilli</taxon>
        <taxon>Bacillales</taxon>
        <taxon>Bacillaceae</taxon>
        <taxon>Bacillus</taxon>
    </lineage>
</organism>
<dbReference type="InterPro" id="IPR050855">
    <property type="entry name" value="NDM-1-like"/>
</dbReference>
<gene>
    <name evidence="2" type="ORF">ACFO4L_00735</name>
</gene>
<evidence type="ECO:0000313" key="2">
    <source>
        <dbReference type="EMBL" id="MFC4735095.1"/>
    </source>
</evidence>
<reference evidence="3" key="1">
    <citation type="journal article" date="2019" name="Int. J. Syst. Evol. Microbiol.">
        <title>The Global Catalogue of Microorganisms (GCM) 10K type strain sequencing project: providing services to taxonomists for standard genome sequencing and annotation.</title>
        <authorList>
            <consortium name="The Broad Institute Genomics Platform"/>
            <consortium name="The Broad Institute Genome Sequencing Center for Infectious Disease"/>
            <person name="Wu L."/>
            <person name="Ma J."/>
        </authorList>
    </citation>
    <scope>NUCLEOTIDE SEQUENCE [LARGE SCALE GENOMIC DNA]</scope>
    <source>
        <strain evidence="3">JCM 12165</strain>
    </source>
</reference>
<dbReference type="InterPro" id="IPR001279">
    <property type="entry name" value="Metallo-B-lactamas"/>
</dbReference>
<comment type="caution">
    <text evidence="2">The sequence shown here is derived from an EMBL/GenBank/DDBJ whole genome shotgun (WGS) entry which is preliminary data.</text>
</comment>
<evidence type="ECO:0000259" key="1">
    <source>
        <dbReference type="SMART" id="SM00849"/>
    </source>
</evidence>
<dbReference type="Gene3D" id="3.60.15.10">
    <property type="entry name" value="Ribonuclease Z/Hydroxyacylglutathione hydrolase-like"/>
    <property type="match status" value="1"/>
</dbReference>
<dbReference type="PANTHER" id="PTHR42951">
    <property type="entry name" value="METALLO-BETA-LACTAMASE DOMAIN-CONTAINING"/>
    <property type="match status" value="1"/>
</dbReference>
<dbReference type="Pfam" id="PF00753">
    <property type="entry name" value="Lactamase_B"/>
    <property type="match status" value="1"/>
</dbReference>
<accession>A0ABV9NRP3</accession>
<dbReference type="RefSeq" id="WP_377907718.1">
    <property type="nucleotide sequence ID" value="NZ_JBHSGK010000001.1"/>
</dbReference>
<dbReference type="SUPFAM" id="SSF56281">
    <property type="entry name" value="Metallo-hydrolase/oxidoreductase"/>
    <property type="match status" value="1"/>
</dbReference>